<comment type="caution">
    <text evidence="2">The sequence shown here is derived from an EMBL/GenBank/DDBJ whole genome shotgun (WGS) entry which is preliminary data.</text>
</comment>
<dbReference type="EMBL" id="PDNV01000008">
    <property type="protein sequence ID" value="PLC53439.1"/>
    <property type="molecule type" value="Genomic_DNA"/>
</dbReference>
<dbReference type="PIRSF" id="PIRSF017082">
    <property type="entry name" value="YflP"/>
    <property type="match status" value="1"/>
</dbReference>
<dbReference type="PANTHER" id="PTHR42928">
    <property type="entry name" value="TRICARBOXYLATE-BINDING PROTEIN"/>
    <property type="match status" value="1"/>
</dbReference>
<dbReference type="Pfam" id="PF03401">
    <property type="entry name" value="TctC"/>
    <property type="match status" value="1"/>
</dbReference>
<protein>
    <submittedName>
        <fullName evidence="2">ABC transporter substrate-binding protein</fullName>
    </submittedName>
</protein>
<reference evidence="2 3" key="1">
    <citation type="submission" date="2017-10" db="EMBL/GenBank/DDBJ databases">
        <title>Two draft genome sequences of Pusillimonas sp. strains isolated from a nitrate- and radionuclide-contaminated groundwater in Russia.</title>
        <authorList>
            <person name="Grouzdev D.S."/>
            <person name="Tourova T.P."/>
            <person name="Goeva M.A."/>
            <person name="Babich T.L."/>
            <person name="Sokolova D.S."/>
            <person name="Abdullin R."/>
            <person name="Poltaraus A.B."/>
            <person name="Toshchakov S.V."/>
            <person name="Nazina T.N."/>
        </authorList>
    </citation>
    <scope>NUCLEOTIDE SEQUENCE [LARGE SCALE GENOMIC DNA]</scope>
    <source>
        <strain evidence="2 3">JR1/69-2-13</strain>
    </source>
</reference>
<dbReference type="PANTHER" id="PTHR42928:SF5">
    <property type="entry name" value="BLR1237 PROTEIN"/>
    <property type="match status" value="1"/>
</dbReference>
<dbReference type="AlphaFoldDB" id="A0A2N4UEJ9"/>
<proteinExistence type="inferred from homology"/>
<dbReference type="OrthoDB" id="8841839at2"/>
<evidence type="ECO:0000313" key="2">
    <source>
        <dbReference type="EMBL" id="PLC53439.1"/>
    </source>
</evidence>
<gene>
    <name evidence="2" type="ORF">CR155_13720</name>
</gene>
<dbReference type="Gene3D" id="3.40.190.150">
    <property type="entry name" value="Bordetella uptake gene, domain 1"/>
    <property type="match status" value="1"/>
</dbReference>
<dbReference type="Gene3D" id="3.40.190.10">
    <property type="entry name" value="Periplasmic binding protein-like II"/>
    <property type="match status" value="1"/>
</dbReference>
<dbReference type="Proteomes" id="UP000234328">
    <property type="component" value="Unassembled WGS sequence"/>
</dbReference>
<sequence>MLCASAGAADYPVRPLKLIIPFPPGGTTDLIGRAFADEMAKALGQPVVVENKGGASGSIGAEAIAKSLPDGYTIGLSSASGFAIHPACNPKVSYDPVRDFTPISRLASSPHVILVNPSFPAKNYDAFLALIKANPGKYEFATSGTCGSGHMLGEQLKLSTGANIMHVPYRGAGPAANDVVAGHVPILIDALPSASVHIKAGTLLPIILASSKRVPSLPAVPTFGDVGIEEANEAGWYGLVAPAGTSADKIQILYKAIQESLKSPGLQARLAAAGASPGGTKPQEHAAEISNAVTRMKALVKAQNIQSN</sequence>
<dbReference type="InterPro" id="IPR005064">
    <property type="entry name" value="BUG"/>
</dbReference>
<accession>A0A2N4UEJ9</accession>
<dbReference type="InterPro" id="IPR042100">
    <property type="entry name" value="Bug_dom1"/>
</dbReference>
<evidence type="ECO:0000256" key="1">
    <source>
        <dbReference type="ARBA" id="ARBA00006987"/>
    </source>
</evidence>
<organism evidence="2 3">
    <name type="scientific">Pollutimonas nitritireducens</name>
    <dbReference type="NCBI Taxonomy" id="2045209"/>
    <lineage>
        <taxon>Bacteria</taxon>
        <taxon>Pseudomonadati</taxon>
        <taxon>Pseudomonadota</taxon>
        <taxon>Betaproteobacteria</taxon>
        <taxon>Burkholderiales</taxon>
        <taxon>Alcaligenaceae</taxon>
        <taxon>Pollutimonas</taxon>
    </lineage>
</organism>
<name>A0A2N4UEJ9_9BURK</name>
<dbReference type="SUPFAM" id="SSF53850">
    <property type="entry name" value="Periplasmic binding protein-like II"/>
    <property type="match status" value="1"/>
</dbReference>
<keyword evidence="3" id="KW-1185">Reference proteome</keyword>
<evidence type="ECO:0000313" key="3">
    <source>
        <dbReference type="Proteomes" id="UP000234328"/>
    </source>
</evidence>
<comment type="similarity">
    <text evidence="1">Belongs to the UPF0065 (bug) family.</text>
</comment>